<protein>
    <submittedName>
        <fullName evidence="1">Esterase family protein</fullName>
    </submittedName>
</protein>
<reference evidence="1" key="1">
    <citation type="submission" date="2022-10" db="EMBL/GenBank/DDBJ databases">
        <title>The complete genomes of actinobacterial strains from the NBC collection.</title>
        <authorList>
            <person name="Joergensen T.S."/>
            <person name="Alvarez Arevalo M."/>
            <person name="Sterndorff E.B."/>
            <person name="Faurdal D."/>
            <person name="Vuksanovic O."/>
            <person name="Mourched A.-S."/>
            <person name="Charusanti P."/>
            <person name="Shaw S."/>
            <person name="Blin K."/>
            <person name="Weber T."/>
        </authorList>
    </citation>
    <scope>NUCLEOTIDE SEQUENCE</scope>
    <source>
        <strain evidence="1">NBC_01482</strain>
    </source>
</reference>
<evidence type="ECO:0000313" key="2">
    <source>
        <dbReference type="Proteomes" id="UP001432062"/>
    </source>
</evidence>
<dbReference type="PANTHER" id="PTHR48098:SF1">
    <property type="entry name" value="DIACYLGLYCEROL ACYLTRANSFERASE_MYCOLYLTRANSFERASE AG85A"/>
    <property type="match status" value="1"/>
</dbReference>
<dbReference type="EMBL" id="CP109441">
    <property type="protein sequence ID" value="WUV43899.1"/>
    <property type="molecule type" value="Genomic_DNA"/>
</dbReference>
<evidence type="ECO:0000313" key="1">
    <source>
        <dbReference type="EMBL" id="WUV43899.1"/>
    </source>
</evidence>
<dbReference type="Proteomes" id="UP001432062">
    <property type="component" value="Chromosome"/>
</dbReference>
<sequence length="336" mass="36270">MDLRVSVLRERRGYRRMASVAAAVAVAIVPLFVVAPEANADATVERIDRTSPQQWQMYVHSPAMKRTIHLDVLVPANQSASRPTLLLLDGNGASESQPASTWTLRGGAKEFFADKPVNVVMPVGGGGTYYTDWLQDDPKIGHQKWETFLTSELPPLIDRELKGNGVYAVGGLSMGAGAAAILAVRHPDMFRALAAFSGCYSTDGVGQLSVRPVVESKGGDPDNMWGKAGNPEWAAHDPSKHLDALRGKPVHLYVGTGVPGPDDAPFDDRWSWPNDPLRANEIEQVSHDCTLALSPAMKLFGADLSIDYAAVGVHSWPYWKTALPKAWPSLKAGLGV</sequence>
<keyword evidence="2" id="KW-1185">Reference proteome</keyword>
<dbReference type="Pfam" id="PF00756">
    <property type="entry name" value="Esterase"/>
    <property type="match status" value="1"/>
</dbReference>
<dbReference type="RefSeq" id="WP_329406520.1">
    <property type="nucleotide sequence ID" value="NZ_CP109441.1"/>
</dbReference>
<dbReference type="InterPro" id="IPR050583">
    <property type="entry name" value="Mycobacterial_A85_antigen"/>
</dbReference>
<organism evidence="1 2">
    <name type="scientific">Nocardia vinacea</name>
    <dbReference type="NCBI Taxonomy" id="96468"/>
    <lineage>
        <taxon>Bacteria</taxon>
        <taxon>Bacillati</taxon>
        <taxon>Actinomycetota</taxon>
        <taxon>Actinomycetes</taxon>
        <taxon>Mycobacteriales</taxon>
        <taxon>Nocardiaceae</taxon>
        <taxon>Nocardia</taxon>
    </lineage>
</organism>
<proteinExistence type="predicted"/>
<dbReference type="Gene3D" id="3.40.50.1820">
    <property type="entry name" value="alpha/beta hydrolase"/>
    <property type="match status" value="1"/>
</dbReference>
<dbReference type="SUPFAM" id="SSF53474">
    <property type="entry name" value="alpha/beta-Hydrolases"/>
    <property type="match status" value="1"/>
</dbReference>
<accession>A0ABZ1YKZ6</accession>
<dbReference type="InterPro" id="IPR029058">
    <property type="entry name" value="AB_hydrolase_fold"/>
</dbReference>
<dbReference type="InterPro" id="IPR000801">
    <property type="entry name" value="Esterase-like"/>
</dbReference>
<gene>
    <name evidence="1" type="ORF">OG563_32485</name>
</gene>
<name>A0ABZ1YKZ6_9NOCA</name>
<dbReference type="PANTHER" id="PTHR48098">
    <property type="entry name" value="ENTEROCHELIN ESTERASE-RELATED"/>
    <property type="match status" value="1"/>
</dbReference>